<evidence type="ECO:0000256" key="10">
    <source>
        <dbReference type="ARBA" id="ARBA00023237"/>
    </source>
</evidence>
<keyword evidence="4" id="KW-1134">Transmembrane beta strand</keyword>
<dbReference type="PANTHER" id="PTHR34501:SF9">
    <property type="entry name" value="MAJOR OUTER MEMBRANE PROTEIN P.IA"/>
    <property type="match status" value="1"/>
</dbReference>
<dbReference type="GO" id="GO:0015288">
    <property type="term" value="F:porin activity"/>
    <property type="evidence" value="ECO:0007669"/>
    <property type="project" value="UniProtKB-KW"/>
</dbReference>
<dbReference type="GO" id="GO:0046930">
    <property type="term" value="C:pore complex"/>
    <property type="evidence" value="ECO:0007669"/>
    <property type="project" value="UniProtKB-KW"/>
</dbReference>
<proteinExistence type="predicted"/>
<dbReference type="InterPro" id="IPR050298">
    <property type="entry name" value="Gram-neg_bact_OMP"/>
</dbReference>
<keyword evidence="3" id="KW-0813">Transport</keyword>
<keyword evidence="8" id="KW-0626">Porin</keyword>
<evidence type="ECO:0000313" key="14">
    <source>
        <dbReference type="Proteomes" id="UP000282957"/>
    </source>
</evidence>
<dbReference type="Proteomes" id="UP000282957">
    <property type="component" value="Unassembled WGS sequence"/>
</dbReference>
<dbReference type="GO" id="GO:0009279">
    <property type="term" value="C:cell outer membrane"/>
    <property type="evidence" value="ECO:0007669"/>
    <property type="project" value="UniProtKB-SubCell"/>
</dbReference>
<organism evidence="13 14">
    <name type="scientific">Rhodovarius crocodyli</name>
    <dbReference type="NCBI Taxonomy" id="1979269"/>
    <lineage>
        <taxon>Bacteria</taxon>
        <taxon>Pseudomonadati</taxon>
        <taxon>Pseudomonadota</taxon>
        <taxon>Alphaproteobacteria</taxon>
        <taxon>Acetobacterales</taxon>
        <taxon>Roseomonadaceae</taxon>
        <taxon>Rhodovarius</taxon>
    </lineage>
</organism>
<keyword evidence="10" id="KW-0998">Cell outer membrane</keyword>
<accession>A0A437MMI6</accession>
<comment type="subcellular location">
    <subcellularLocation>
        <location evidence="1">Cell outer membrane</location>
        <topology evidence="1">Multi-pass membrane protein</topology>
    </subcellularLocation>
</comment>
<sequence>MRKILLGTTAVVSAAFGAAVVTPAAAQEAPTVRLGGSIQAYYGYHNSTGQQNDPGTNTLSPGVQGGGANPVAAGNSIARLGKHDIVTIPAINIQVNGKLANGLTYGGVIEIGFNSMEGRQVQETRASVGRGTAAVDEAYIFLAHPRFGQVRFGDEDGPMGGLMTSGWVTGFGTGGVFGVWENFQNRQAGNRTQTAPGGIGDSSKIVYLSPQFFGFDFGASYAPNYGVMGQTGCPNNVISGYCDRAYAFRGATSVAIPAAGPEFAARRNEYQVALRYRGSFSGVGVSATAGYIGSGAALDMTDAGRQVRTLNDLNIWQIGAQASYQGLTVGAAYQRGDFNFFWGNTVRGDRSGEQLTVGAAYTAGPITVGANMYSALVAGSTGRSFSATTGLITNSPRGMQRRWGMGLGANYRLAPGLDLIAEYVFHSIRQQNVDLDSGRAGVQGRAFSNTFIVGSRLAF</sequence>
<evidence type="ECO:0000256" key="5">
    <source>
        <dbReference type="ARBA" id="ARBA00022692"/>
    </source>
</evidence>
<dbReference type="Gene3D" id="2.40.160.10">
    <property type="entry name" value="Porin"/>
    <property type="match status" value="1"/>
</dbReference>
<keyword evidence="7" id="KW-0406">Ion transport</keyword>
<dbReference type="Pfam" id="PF13609">
    <property type="entry name" value="Porin_4"/>
    <property type="match status" value="1"/>
</dbReference>
<dbReference type="AlphaFoldDB" id="A0A437MMI6"/>
<dbReference type="SUPFAM" id="SSF56935">
    <property type="entry name" value="Porins"/>
    <property type="match status" value="1"/>
</dbReference>
<evidence type="ECO:0000256" key="8">
    <source>
        <dbReference type="ARBA" id="ARBA00023114"/>
    </source>
</evidence>
<dbReference type="EMBL" id="SACL01000001">
    <property type="protein sequence ID" value="RVT98851.1"/>
    <property type="molecule type" value="Genomic_DNA"/>
</dbReference>
<evidence type="ECO:0000256" key="3">
    <source>
        <dbReference type="ARBA" id="ARBA00022448"/>
    </source>
</evidence>
<protein>
    <submittedName>
        <fullName evidence="13">Porin</fullName>
    </submittedName>
</protein>
<evidence type="ECO:0000256" key="2">
    <source>
        <dbReference type="ARBA" id="ARBA00011233"/>
    </source>
</evidence>
<keyword evidence="14" id="KW-1185">Reference proteome</keyword>
<reference evidence="13 14" key="1">
    <citation type="submission" date="2019-01" db="EMBL/GenBank/DDBJ databases">
        <authorList>
            <person name="Chen W.-M."/>
        </authorList>
    </citation>
    <scope>NUCLEOTIDE SEQUENCE [LARGE SCALE GENOMIC DNA]</scope>
    <source>
        <strain evidence="13 14">CCP-6</strain>
    </source>
</reference>
<evidence type="ECO:0000256" key="9">
    <source>
        <dbReference type="ARBA" id="ARBA00023136"/>
    </source>
</evidence>
<name>A0A437MMI6_9PROT</name>
<feature type="chain" id="PRO_5019220823" evidence="11">
    <location>
        <begin position="27"/>
        <end position="459"/>
    </location>
</feature>
<evidence type="ECO:0000256" key="1">
    <source>
        <dbReference type="ARBA" id="ARBA00004571"/>
    </source>
</evidence>
<comment type="caution">
    <text evidence="13">The sequence shown here is derived from an EMBL/GenBank/DDBJ whole genome shotgun (WGS) entry which is preliminary data.</text>
</comment>
<evidence type="ECO:0000256" key="11">
    <source>
        <dbReference type="SAM" id="SignalP"/>
    </source>
</evidence>
<evidence type="ECO:0000256" key="6">
    <source>
        <dbReference type="ARBA" id="ARBA00022729"/>
    </source>
</evidence>
<evidence type="ECO:0000259" key="12">
    <source>
        <dbReference type="Pfam" id="PF13609"/>
    </source>
</evidence>
<keyword evidence="6 11" id="KW-0732">Signal</keyword>
<gene>
    <name evidence="13" type="ORF">EOD42_01690</name>
</gene>
<keyword evidence="5" id="KW-0812">Transmembrane</keyword>
<feature type="signal peptide" evidence="11">
    <location>
        <begin position="1"/>
        <end position="26"/>
    </location>
</feature>
<dbReference type="InterPro" id="IPR033900">
    <property type="entry name" value="Gram_neg_porin_domain"/>
</dbReference>
<evidence type="ECO:0000256" key="7">
    <source>
        <dbReference type="ARBA" id="ARBA00023065"/>
    </source>
</evidence>
<dbReference type="RefSeq" id="WP_127785321.1">
    <property type="nucleotide sequence ID" value="NZ_SACL01000001.1"/>
</dbReference>
<feature type="domain" description="Porin" evidence="12">
    <location>
        <begin position="18"/>
        <end position="424"/>
    </location>
</feature>
<dbReference type="InterPro" id="IPR023614">
    <property type="entry name" value="Porin_dom_sf"/>
</dbReference>
<dbReference type="OrthoDB" id="6758483at2"/>
<evidence type="ECO:0000256" key="4">
    <source>
        <dbReference type="ARBA" id="ARBA00022452"/>
    </source>
</evidence>
<evidence type="ECO:0000313" key="13">
    <source>
        <dbReference type="EMBL" id="RVT98851.1"/>
    </source>
</evidence>
<dbReference type="GO" id="GO:0006811">
    <property type="term" value="P:monoatomic ion transport"/>
    <property type="evidence" value="ECO:0007669"/>
    <property type="project" value="UniProtKB-KW"/>
</dbReference>
<keyword evidence="9" id="KW-0472">Membrane</keyword>
<comment type="subunit">
    <text evidence="2">Homotrimer.</text>
</comment>
<dbReference type="PANTHER" id="PTHR34501">
    <property type="entry name" value="PROTEIN YDDL-RELATED"/>
    <property type="match status" value="1"/>
</dbReference>